<organism evidence="1 2">
    <name type="scientific">Rhododendron molle</name>
    <name type="common">Chinese azalea</name>
    <name type="synonym">Azalea mollis</name>
    <dbReference type="NCBI Taxonomy" id="49168"/>
    <lineage>
        <taxon>Eukaryota</taxon>
        <taxon>Viridiplantae</taxon>
        <taxon>Streptophyta</taxon>
        <taxon>Embryophyta</taxon>
        <taxon>Tracheophyta</taxon>
        <taxon>Spermatophyta</taxon>
        <taxon>Magnoliopsida</taxon>
        <taxon>eudicotyledons</taxon>
        <taxon>Gunneridae</taxon>
        <taxon>Pentapetalae</taxon>
        <taxon>asterids</taxon>
        <taxon>Ericales</taxon>
        <taxon>Ericaceae</taxon>
        <taxon>Ericoideae</taxon>
        <taxon>Rhodoreae</taxon>
        <taxon>Rhododendron</taxon>
    </lineage>
</organism>
<sequence length="133" mass="14688">MGNVLGRVGRYLLLNISRKNDKINSLSHSFSQAYTVPPGFSCPWVPIVPSVCIFFNIFLFAQVCTLSTLLQLPCRVIEPTIQFLLCNESNDIRSTEVSASGFTDDCWFGLVHGLQIDSLFPMGISKLAPMSSP</sequence>
<reference evidence="1" key="1">
    <citation type="submission" date="2022-02" db="EMBL/GenBank/DDBJ databases">
        <title>Plant Genome Project.</title>
        <authorList>
            <person name="Zhang R.-G."/>
        </authorList>
    </citation>
    <scope>NUCLEOTIDE SEQUENCE</scope>
    <source>
        <strain evidence="1">AT1</strain>
    </source>
</reference>
<name>A0ACC0Q6C6_RHOML</name>
<evidence type="ECO:0000313" key="2">
    <source>
        <dbReference type="Proteomes" id="UP001062846"/>
    </source>
</evidence>
<accession>A0ACC0Q6C6</accession>
<evidence type="ECO:0000313" key="1">
    <source>
        <dbReference type="EMBL" id="KAI8572397.1"/>
    </source>
</evidence>
<dbReference type="Proteomes" id="UP001062846">
    <property type="component" value="Chromosome 1"/>
</dbReference>
<comment type="caution">
    <text evidence="1">The sequence shown here is derived from an EMBL/GenBank/DDBJ whole genome shotgun (WGS) entry which is preliminary data.</text>
</comment>
<dbReference type="EMBL" id="CM046388">
    <property type="protein sequence ID" value="KAI8572397.1"/>
    <property type="molecule type" value="Genomic_DNA"/>
</dbReference>
<protein>
    <submittedName>
        <fullName evidence="1">Uncharacterized protein</fullName>
    </submittedName>
</protein>
<keyword evidence="2" id="KW-1185">Reference proteome</keyword>
<gene>
    <name evidence="1" type="ORF">RHMOL_Rhmol01G0195300</name>
</gene>
<proteinExistence type="predicted"/>